<dbReference type="Proteomes" id="UP000017836">
    <property type="component" value="Unassembled WGS sequence"/>
</dbReference>
<proteinExistence type="predicted"/>
<gene>
    <name evidence="1" type="ORF">AMTR_s00069p00172120</name>
</gene>
<reference evidence="2" key="1">
    <citation type="journal article" date="2013" name="Science">
        <title>The Amborella genome and the evolution of flowering plants.</title>
        <authorList>
            <consortium name="Amborella Genome Project"/>
        </authorList>
    </citation>
    <scope>NUCLEOTIDE SEQUENCE [LARGE SCALE GENOMIC DNA]</scope>
</reference>
<dbReference type="EMBL" id="KI392069">
    <property type="protein sequence ID" value="ERN19425.1"/>
    <property type="molecule type" value="Genomic_DNA"/>
</dbReference>
<dbReference type="eggNOG" id="KOG1196">
    <property type="taxonomic scope" value="Eukaryota"/>
</dbReference>
<dbReference type="SUPFAM" id="SSF50129">
    <property type="entry name" value="GroES-like"/>
    <property type="match status" value="1"/>
</dbReference>
<name>U5DB16_AMBTC</name>
<dbReference type="HOGENOM" id="CLU_2112168_0_0_1"/>
<sequence>MSKGWSALQEAIVRHYQPLAWAKWCRRLPCLVGTRRGMRDFCSLERKPRNRENMFLKEKMASGEELSNREIILKNYVIGFPKDTNMEIVSSSIKLKVPEGSNSILVKNLTLSCDL</sequence>
<dbReference type="InterPro" id="IPR011032">
    <property type="entry name" value="GroES-like_sf"/>
</dbReference>
<dbReference type="Gramene" id="ERN19425">
    <property type="protein sequence ID" value="ERN19425"/>
    <property type="gene ID" value="AMTR_s00069p00172120"/>
</dbReference>
<evidence type="ECO:0000313" key="1">
    <source>
        <dbReference type="EMBL" id="ERN19425.1"/>
    </source>
</evidence>
<organism evidence="1 2">
    <name type="scientific">Amborella trichopoda</name>
    <dbReference type="NCBI Taxonomy" id="13333"/>
    <lineage>
        <taxon>Eukaryota</taxon>
        <taxon>Viridiplantae</taxon>
        <taxon>Streptophyta</taxon>
        <taxon>Embryophyta</taxon>
        <taxon>Tracheophyta</taxon>
        <taxon>Spermatophyta</taxon>
        <taxon>Magnoliopsida</taxon>
        <taxon>Amborellales</taxon>
        <taxon>Amborellaceae</taxon>
        <taxon>Amborella</taxon>
    </lineage>
</organism>
<evidence type="ECO:0000313" key="2">
    <source>
        <dbReference type="Proteomes" id="UP000017836"/>
    </source>
</evidence>
<dbReference type="AlphaFoldDB" id="U5DB16"/>
<dbReference type="eggNOG" id="KOG0522">
    <property type="taxonomic scope" value="Eukaryota"/>
</dbReference>
<keyword evidence="2" id="KW-1185">Reference proteome</keyword>
<protein>
    <submittedName>
        <fullName evidence="1">Uncharacterized protein</fullName>
    </submittedName>
</protein>
<dbReference type="Gene3D" id="3.90.180.10">
    <property type="entry name" value="Medium-chain alcohol dehydrogenases, catalytic domain"/>
    <property type="match status" value="1"/>
</dbReference>
<accession>U5DB16</accession>